<dbReference type="CDD" id="cd07184">
    <property type="entry name" value="E_set_Isoamylase_like_N"/>
    <property type="match status" value="1"/>
</dbReference>
<dbReference type="Pfam" id="PF16561">
    <property type="entry name" value="AMPK1_CBM"/>
    <property type="match status" value="1"/>
</dbReference>
<dbReference type="Gene3D" id="2.60.40.10">
    <property type="entry name" value="Immunoglobulins"/>
    <property type="match status" value="1"/>
</dbReference>
<evidence type="ECO:0000313" key="2">
    <source>
        <dbReference type="EMBL" id="MDD9207735.1"/>
    </source>
</evidence>
<proteinExistence type="predicted"/>
<dbReference type="SUPFAM" id="SSF81296">
    <property type="entry name" value="E set domains"/>
    <property type="match status" value="1"/>
</dbReference>
<reference evidence="2" key="1">
    <citation type="submission" date="2023-02" db="EMBL/GenBank/DDBJ databases">
        <title>Georgenia sp.10Sc9-8, isolated from a soil sample collected from the Taklamakan desert.</title>
        <authorList>
            <person name="Liu S."/>
        </authorList>
    </citation>
    <scope>NUCLEOTIDE SEQUENCE</scope>
    <source>
        <strain evidence="2">10Sc9-8</strain>
    </source>
</reference>
<protein>
    <submittedName>
        <fullName evidence="2">Isoamylase early set domain-containing protein</fullName>
    </submittedName>
</protein>
<keyword evidence="3" id="KW-1185">Reference proteome</keyword>
<name>A0ABT5U091_9MICO</name>
<gene>
    <name evidence="2" type="ORF">PU560_14865</name>
</gene>
<dbReference type="Proteomes" id="UP001165561">
    <property type="component" value="Unassembled WGS sequence"/>
</dbReference>
<dbReference type="InterPro" id="IPR014756">
    <property type="entry name" value="Ig_E-set"/>
</dbReference>
<dbReference type="InterPro" id="IPR032640">
    <property type="entry name" value="AMPK1_CBM"/>
</dbReference>
<evidence type="ECO:0000313" key="3">
    <source>
        <dbReference type="Proteomes" id="UP001165561"/>
    </source>
</evidence>
<dbReference type="EMBL" id="JARACI010001148">
    <property type="protein sequence ID" value="MDD9207735.1"/>
    <property type="molecule type" value="Genomic_DNA"/>
</dbReference>
<evidence type="ECO:0000259" key="1">
    <source>
        <dbReference type="Pfam" id="PF16561"/>
    </source>
</evidence>
<dbReference type="InterPro" id="IPR013783">
    <property type="entry name" value="Ig-like_fold"/>
</dbReference>
<sequence>MIKKSRDPRTGGAKVTFALPADHPAGTVSVVGTFNGWTPGTHLLKRRSNGTMSASVVLPAGQHVRFRYLGTDGQWFDDPAADAITADGGLLEV</sequence>
<accession>A0ABT5U091</accession>
<comment type="caution">
    <text evidence="2">The sequence shown here is derived from an EMBL/GenBank/DDBJ whole genome shotgun (WGS) entry which is preliminary data.</text>
</comment>
<feature type="domain" description="AMP-activated protein kinase glycogen-binding" evidence="1">
    <location>
        <begin position="23"/>
        <end position="89"/>
    </location>
</feature>
<organism evidence="2 3">
    <name type="scientific">Georgenia halotolerans</name>
    <dbReference type="NCBI Taxonomy" id="3028317"/>
    <lineage>
        <taxon>Bacteria</taxon>
        <taxon>Bacillati</taxon>
        <taxon>Actinomycetota</taxon>
        <taxon>Actinomycetes</taxon>
        <taxon>Micrococcales</taxon>
        <taxon>Bogoriellaceae</taxon>
        <taxon>Georgenia</taxon>
    </lineage>
</organism>